<evidence type="ECO:0000259" key="11">
    <source>
        <dbReference type="PROSITE" id="PS50885"/>
    </source>
</evidence>
<evidence type="ECO:0000256" key="1">
    <source>
        <dbReference type="ARBA" id="ARBA00004651"/>
    </source>
</evidence>
<gene>
    <name evidence="12" type="ORF">AL544_014150</name>
</gene>
<dbReference type="Pfam" id="PF00015">
    <property type="entry name" value="MCPsignal"/>
    <property type="match status" value="1"/>
</dbReference>
<dbReference type="InterPro" id="IPR004090">
    <property type="entry name" value="Chemotax_Me-accpt_rcpt"/>
</dbReference>
<dbReference type="GO" id="GO:0004888">
    <property type="term" value="F:transmembrane signaling receptor activity"/>
    <property type="evidence" value="ECO:0007669"/>
    <property type="project" value="InterPro"/>
</dbReference>
<sequence length="564" mass="60769">MKGNIMLSSLRSRTKLLLLTVIPLIIITALVMAVNYHSGLSSLQKELENYRTELIDAKKKELQAYLMMGVTAVKPLYESDKAGENQEQAKQILKAMRFDSDGYFFAYDSKGVNTLHAIKPELEGKNLYGMKDENGVAVIAGLIDASKSGDGFLYFSWHKPTINAQAPKLGYAEYLPKWDWVLGTGIYIDDVDTQVADFRAQREADLYDQTISAIGLSVVGLVLTIVVVSMLVSRGITPLQHVVRSLQDVAAGGGDLTARIKVESQDEIGDVAKAFNAFMDKLHPLMTDIRASANNVDIAAQDLDRQTSQASQKMDGHCMETDKVVAAVTEMSATAREVASNTYSTAQAIESANSQIEVAQKEVNLAIDGIGELVNEVNQTSAAVGDLSQQAAKITQVLKVIGDIAEQTNLLALNAAIEAARAGEQGRGFAVVADEVRSLASRTQNSTKEIGDMLNALHQGVNKAVNSMNISQERGEKTALESVQIKESLAGISKAVSLIHDMGIQTASAAEQQSAVAEDINQNLVAIQHIVNELSESFKQTESVSASLSHSGQQMGALVGHFKL</sequence>
<dbReference type="OrthoDB" id="2489132at2"/>
<comment type="similarity">
    <text evidence="7">Belongs to the methyl-accepting chemotaxis (MCP) protein family.</text>
</comment>
<dbReference type="SMART" id="SM01049">
    <property type="entry name" value="Cache_2"/>
    <property type="match status" value="1"/>
</dbReference>
<dbReference type="Pfam" id="PF17200">
    <property type="entry name" value="sCache_2"/>
    <property type="match status" value="1"/>
</dbReference>
<dbReference type="GO" id="GO:0006935">
    <property type="term" value="P:chemotaxis"/>
    <property type="evidence" value="ECO:0007669"/>
    <property type="project" value="InterPro"/>
</dbReference>
<dbReference type="GO" id="GO:0005886">
    <property type="term" value="C:plasma membrane"/>
    <property type="evidence" value="ECO:0007669"/>
    <property type="project" value="UniProtKB-SubCell"/>
</dbReference>
<dbReference type="STRING" id="674.VM_14485"/>
<proteinExistence type="inferred from homology"/>
<dbReference type="PRINTS" id="PR00260">
    <property type="entry name" value="CHEMTRNSDUCR"/>
</dbReference>
<accession>A0A2J9V021</accession>
<comment type="caution">
    <text evidence="12">The sequence shown here is derived from an EMBL/GenBank/DDBJ whole genome shotgun (WGS) entry which is preliminary data.</text>
</comment>
<evidence type="ECO:0000256" key="4">
    <source>
        <dbReference type="ARBA" id="ARBA00022989"/>
    </source>
</evidence>
<comment type="subcellular location">
    <subcellularLocation>
        <location evidence="1">Cell membrane</location>
        <topology evidence="1">Multi-pass membrane protein</topology>
    </subcellularLocation>
</comment>
<dbReference type="Gene3D" id="3.30.450.20">
    <property type="entry name" value="PAS domain"/>
    <property type="match status" value="1"/>
</dbReference>
<dbReference type="SMART" id="SM00283">
    <property type="entry name" value="MA"/>
    <property type="match status" value="1"/>
</dbReference>
<dbReference type="Proteomes" id="UP000053748">
    <property type="component" value="Unassembled WGS sequence"/>
</dbReference>
<organism evidence="12 13">
    <name type="scientific">Vibrio mimicus</name>
    <dbReference type="NCBI Taxonomy" id="674"/>
    <lineage>
        <taxon>Bacteria</taxon>
        <taxon>Pseudomonadati</taxon>
        <taxon>Pseudomonadota</taxon>
        <taxon>Gammaproteobacteria</taxon>
        <taxon>Vibrionales</taxon>
        <taxon>Vibrionaceae</taxon>
        <taxon>Vibrio</taxon>
    </lineage>
</organism>
<feature type="transmembrane region" description="Helical" evidence="9">
    <location>
        <begin position="211"/>
        <end position="232"/>
    </location>
</feature>
<dbReference type="Gene3D" id="1.10.287.950">
    <property type="entry name" value="Methyl-accepting chemotaxis protein"/>
    <property type="match status" value="1"/>
</dbReference>
<dbReference type="SMART" id="SM00304">
    <property type="entry name" value="HAMP"/>
    <property type="match status" value="1"/>
</dbReference>
<dbReference type="GO" id="GO:0007165">
    <property type="term" value="P:signal transduction"/>
    <property type="evidence" value="ECO:0007669"/>
    <property type="project" value="UniProtKB-KW"/>
</dbReference>
<dbReference type="PANTHER" id="PTHR32089">
    <property type="entry name" value="METHYL-ACCEPTING CHEMOTAXIS PROTEIN MCPB"/>
    <property type="match status" value="1"/>
</dbReference>
<keyword evidence="5 9" id="KW-0472">Membrane</keyword>
<dbReference type="CDD" id="cd11386">
    <property type="entry name" value="MCP_signal"/>
    <property type="match status" value="1"/>
</dbReference>
<dbReference type="PANTHER" id="PTHR32089:SF55">
    <property type="entry name" value="METHYL ACCEPTING SENSORY TRANSDUCER WITH CACHE_2 SMALL MOLECULE BINDING DOMAIN"/>
    <property type="match status" value="1"/>
</dbReference>
<evidence type="ECO:0000256" key="3">
    <source>
        <dbReference type="ARBA" id="ARBA00022692"/>
    </source>
</evidence>
<dbReference type="FunFam" id="1.10.287.950:FF:000001">
    <property type="entry name" value="Methyl-accepting chemotaxis sensory transducer"/>
    <property type="match status" value="1"/>
</dbReference>
<protein>
    <submittedName>
        <fullName evidence="12">Methyl-accepting chemotaxis protein</fullName>
    </submittedName>
</protein>
<keyword evidence="6 8" id="KW-0807">Transducer</keyword>
<keyword evidence="4 9" id="KW-1133">Transmembrane helix</keyword>
<reference evidence="12" key="1">
    <citation type="submission" date="2017-12" db="EMBL/GenBank/DDBJ databases">
        <title>FDA dAtabase for Regulatory Grade micrObial Sequences (FDA-ARGOS): Supporting development and validation of Infectious Disease Dx tests.</title>
        <authorList>
            <person name="Hoffmann M."/>
            <person name="Allard M."/>
            <person name="Evans P."/>
            <person name="Brown E."/>
            <person name="Tallon L.J."/>
            <person name="Sadzewicz L."/>
            <person name="Sengamalay N."/>
            <person name="Ott S."/>
            <person name="Godinez A."/>
            <person name="Nagaraj S."/>
            <person name="Vavikolanu K."/>
            <person name="Aluvathingal J."/>
            <person name="Nadendla S."/>
            <person name="Hobson J."/>
            <person name="Sichtig H."/>
        </authorList>
    </citation>
    <scope>NUCLEOTIDE SEQUENCE [LARGE SCALE GENOMIC DNA]</scope>
    <source>
        <strain evidence="12">FDAARGOS_113</strain>
    </source>
</reference>
<evidence type="ECO:0000259" key="10">
    <source>
        <dbReference type="PROSITE" id="PS50111"/>
    </source>
</evidence>
<keyword evidence="2" id="KW-1003">Cell membrane</keyword>
<evidence type="ECO:0000256" key="2">
    <source>
        <dbReference type="ARBA" id="ARBA00022475"/>
    </source>
</evidence>
<evidence type="ECO:0000256" key="5">
    <source>
        <dbReference type="ARBA" id="ARBA00023136"/>
    </source>
</evidence>
<dbReference type="PROSITE" id="PS50111">
    <property type="entry name" value="CHEMOTAXIS_TRANSDUC_2"/>
    <property type="match status" value="1"/>
</dbReference>
<feature type="domain" description="Methyl-accepting transducer" evidence="10">
    <location>
        <begin position="292"/>
        <end position="528"/>
    </location>
</feature>
<dbReference type="SUPFAM" id="SSF58104">
    <property type="entry name" value="Methyl-accepting chemotaxis protein (MCP) signaling domain"/>
    <property type="match status" value="1"/>
</dbReference>
<evidence type="ECO:0000313" key="13">
    <source>
        <dbReference type="Proteomes" id="UP000053748"/>
    </source>
</evidence>
<dbReference type="InterPro" id="IPR003660">
    <property type="entry name" value="HAMP_dom"/>
</dbReference>
<evidence type="ECO:0000256" key="8">
    <source>
        <dbReference type="PROSITE-ProRule" id="PRU00284"/>
    </source>
</evidence>
<evidence type="ECO:0000313" key="12">
    <source>
        <dbReference type="EMBL" id="PNM57127.1"/>
    </source>
</evidence>
<evidence type="ECO:0000256" key="6">
    <source>
        <dbReference type="ARBA" id="ARBA00023224"/>
    </source>
</evidence>
<evidence type="ECO:0000256" key="7">
    <source>
        <dbReference type="ARBA" id="ARBA00029447"/>
    </source>
</evidence>
<name>A0A2J9V021_VIBMI</name>
<dbReference type="CDD" id="cd06225">
    <property type="entry name" value="HAMP"/>
    <property type="match status" value="1"/>
</dbReference>
<keyword evidence="3 9" id="KW-0812">Transmembrane</keyword>
<dbReference type="InterPro" id="IPR004089">
    <property type="entry name" value="MCPsignal_dom"/>
</dbReference>
<evidence type="ECO:0000256" key="9">
    <source>
        <dbReference type="SAM" id="Phobius"/>
    </source>
</evidence>
<dbReference type="PROSITE" id="PS50885">
    <property type="entry name" value="HAMP"/>
    <property type="match status" value="1"/>
</dbReference>
<feature type="domain" description="HAMP" evidence="11">
    <location>
        <begin position="233"/>
        <end position="287"/>
    </location>
</feature>
<dbReference type="AlphaFoldDB" id="A0A2J9V021"/>
<dbReference type="InterPro" id="IPR033480">
    <property type="entry name" value="sCache_2"/>
</dbReference>
<keyword evidence="13" id="KW-1185">Reference proteome</keyword>
<dbReference type="EMBL" id="LOSJ02000002">
    <property type="protein sequence ID" value="PNM57127.1"/>
    <property type="molecule type" value="Genomic_DNA"/>
</dbReference>
<dbReference type="Pfam" id="PF00672">
    <property type="entry name" value="HAMP"/>
    <property type="match status" value="1"/>
</dbReference>